<dbReference type="KEGG" id="hdi:HDIA_4018"/>
<accession>A0A2C9DBK9</accession>
<evidence type="ECO:0000259" key="4">
    <source>
        <dbReference type="Pfam" id="PF00155"/>
    </source>
</evidence>
<evidence type="ECO:0000256" key="3">
    <source>
        <dbReference type="ARBA" id="ARBA00022679"/>
    </source>
</evidence>
<keyword evidence="2 5" id="KW-0032">Aminotransferase</keyword>
<dbReference type="InterPro" id="IPR015421">
    <property type="entry name" value="PyrdxlP-dep_Trfase_major"/>
</dbReference>
<name>A0A2C9DBK9_9HYPH</name>
<feature type="domain" description="Aminotransferase class I/classII large" evidence="4">
    <location>
        <begin position="28"/>
        <end position="392"/>
    </location>
</feature>
<gene>
    <name evidence="5" type="primary">dapL</name>
    <name evidence="5" type="ORF">HDIA_4018</name>
</gene>
<dbReference type="InterPro" id="IPR050881">
    <property type="entry name" value="LL-DAP_aminotransferase"/>
</dbReference>
<dbReference type="Proteomes" id="UP000223606">
    <property type="component" value="Chromosome 1"/>
</dbReference>
<dbReference type="PANTHER" id="PTHR42832:SF3">
    <property type="entry name" value="L-GLUTAMINE--4-(METHYLSULFANYL)-2-OXOBUTANOATE AMINOTRANSFERASE"/>
    <property type="match status" value="1"/>
</dbReference>
<evidence type="ECO:0000313" key="6">
    <source>
        <dbReference type="Proteomes" id="UP000223606"/>
    </source>
</evidence>
<dbReference type="EMBL" id="LT960614">
    <property type="protein sequence ID" value="SON57559.1"/>
    <property type="molecule type" value="Genomic_DNA"/>
</dbReference>
<dbReference type="InterPro" id="IPR004839">
    <property type="entry name" value="Aminotransferase_I/II_large"/>
</dbReference>
<dbReference type="RefSeq" id="WP_099559051.1">
    <property type="nucleotide sequence ID" value="NZ_LT960614.1"/>
</dbReference>
<dbReference type="InterPro" id="IPR015424">
    <property type="entry name" value="PyrdxlP-dep_Trfase"/>
</dbReference>
<keyword evidence="6" id="KW-1185">Reference proteome</keyword>
<sequence length="410" mass="43572">MTAALNALRTSPFQRAAALIENVRPGADVLDLTIGEPRHKVPDFVAATLAGSIADFGRYPPIRGSLAFRQAVAGWLQRRYGLGTSVDEDKGVLPLNGSRDGLFSASIEAIGQARARGVERPAVLIPNPFYAVYASGAEIAGAEPVLLPAGPETGYLPDIGAVPTATLERTVAFYFASPANPQGAVASLDQWTRLIETARKHDFLLFADECYSEIWRGAPPAGVLEAADRLGGGHGKVIAFNSLSKRSNLPGLRCGFAAGDPEFLSRWAVSRNIYAPQVPLPVQAVAVAALSDEAHVAENRRLYDAKFDAAQAILGDCDLGASVLRPAGGFFLWLDVSMQGGGEIVTRRLFEDAGVKVLPGGYLAMTDPDHGNPGDNYIRVAMVDDQARTELALRRIADVLKSRALQGATV</sequence>
<evidence type="ECO:0000313" key="5">
    <source>
        <dbReference type="EMBL" id="SON57559.1"/>
    </source>
</evidence>
<evidence type="ECO:0000256" key="1">
    <source>
        <dbReference type="ARBA" id="ARBA00001933"/>
    </source>
</evidence>
<dbReference type="EC" id="2.6.1.83" evidence="5"/>
<proteinExistence type="predicted"/>
<comment type="cofactor">
    <cofactor evidence="1">
        <name>pyridoxal 5'-phosphate</name>
        <dbReference type="ChEBI" id="CHEBI:597326"/>
    </cofactor>
</comment>
<dbReference type="GO" id="GO:0010285">
    <property type="term" value="F:L,L-diaminopimelate aminotransferase activity"/>
    <property type="evidence" value="ECO:0007669"/>
    <property type="project" value="UniProtKB-EC"/>
</dbReference>
<dbReference type="PANTHER" id="PTHR42832">
    <property type="entry name" value="AMINO ACID AMINOTRANSFERASE"/>
    <property type="match status" value="1"/>
</dbReference>
<reference evidence="6" key="1">
    <citation type="submission" date="2017-09" db="EMBL/GenBank/DDBJ databases">
        <title>Genome sequence of Nannocystis excedens DSM 71.</title>
        <authorList>
            <person name="Blom J."/>
        </authorList>
    </citation>
    <scope>NUCLEOTIDE SEQUENCE [LARGE SCALE GENOMIC DNA]</scope>
    <source>
        <strain evidence="6">type strain: E19</strain>
    </source>
</reference>
<dbReference type="InterPro" id="IPR015422">
    <property type="entry name" value="PyrdxlP-dep_Trfase_small"/>
</dbReference>
<dbReference type="CDD" id="cd00609">
    <property type="entry name" value="AAT_like"/>
    <property type="match status" value="1"/>
</dbReference>
<protein>
    <submittedName>
        <fullName evidence="5">LL-diaminopimelate aminotransferase</fullName>
        <ecNumber evidence="5">2.6.1.83</ecNumber>
    </submittedName>
</protein>
<dbReference type="Pfam" id="PF00155">
    <property type="entry name" value="Aminotran_1_2"/>
    <property type="match status" value="1"/>
</dbReference>
<evidence type="ECO:0000256" key="2">
    <source>
        <dbReference type="ARBA" id="ARBA00022576"/>
    </source>
</evidence>
<dbReference type="Gene3D" id="3.90.1150.10">
    <property type="entry name" value="Aspartate Aminotransferase, domain 1"/>
    <property type="match status" value="1"/>
</dbReference>
<dbReference type="Gene3D" id="3.40.640.10">
    <property type="entry name" value="Type I PLP-dependent aspartate aminotransferase-like (Major domain)"/>
    <property type="match status" value="1"/>
</dbReference>
<dbReference type="GO" id="GO:0030170">
    <property type="term" value="F:pyridoxal phosphate binding"/>
    <property type="evidence" value="ECO:0007669"/>
    <property type="project" value="InterPro"/>
</dbReference>
<dbReference type="OrthoDB" id="9813612at2"/>
<dbReference type="AlphaFoldDB" id="A0A2C9DBK9"/>
<keyword evidence="3 5" id="KW-0808">Transferase</keyword>
<dbReference type="SUPFAM" id="SSF53383">
    <property type="entry name" value="PLP-dependent transferases"/>
    <property type="match status" value="1"/>
</dbReference>
<organism evidence="5 6">
    <name type="scientific">Hartmannibacter diazotrophicus</name>
    <dbReference type="NCBI Taxonomy" id="1482074"/>
    <lineage>
        <taxon>Bacteria</taxon>
        <taxon>Pseudomonadati</taxon>
        <taxon>Pseudomonadota</taxon>
        <taxon>Alphaproteobacteria</taxon>
        <taxon>Hyphomicrobiales</taxon>
        <taxon>Pleomorphomonadaceae</taxon>
        <taxon>Hartmannibacter</taxon>
    </lineage>
</organism>